<reference evidence="2" key="1">
    <citation type="submission" date="2022-12" db="EMBL/GenBank/DDBJ databases">
        <title>New Phytohabitans aurantiacus sp. RD004123 nov., an actinomycete isolated from soil.</title>
        <authorList>
            <person name="Triningsih D.W."/>
            <person name="Harunari E."/>
            <person name="Igarashi Y."/>
        </authorList>
    </citation>
    <scope>NUCLEOTIDE SEQUENCE</scope>
    <source>
        <strain evidence="2">RD004123</strain>
    </source>
</reference>
<evidence type="ECO:0000313" key="2">
    <source>
        <dbReference type="EMBL" id="GLH96194.1"/>
    </source>
</evidence>
<dbReference type="EMBL" id="BSDI01000006">
    <property type="protein sequence ID" value="GLH96194.1"/>
    <property type="molecule type" value="Genomic_DNA"/>
</dbReference>
<feature type="compositionally biased region" description="Low complexity" evidence="1">
    <location>
        <begin position="212"/>
        <end position="223"/>
    </location>
</feature>
<name>A0ABQ5QR35_9ACTN</name>
<dbReference type="Proteomes" id="UP001144280">
    <property type="component" value="Unassembled WGS sequence"/>
</dbReference>
<organism evidence="2 3">
    <name type="scientific">Phytohabitans aurantiacus</name>
    <dbReference type="NCBI Taxonomy" id="3016789"/>
    <lineage>
        <taxon>Bacteria</taxon>
        <taxon>Bacillati</taxon>
        <taxon>Actinomycetota</taxon>
        <taxon>Actinomycetes</taxon>
        <taxon>Micromonosporales</taxon>
        <taxon>Micromonosporaceae</taxon>
    </lineage>
</organism>
<feature type="compositionally biased region" description="Basic and acidic residues" evidence="1">
    <location>
        <begin position="185"/>
        <end position="202"/>
    </location>
</feature>
<proteinExistence type="predicted"/>
<evidence type="ECO:0000313" key="3">
    <source>
        <dbReference type="Proteomes" id="UP001144280"/>
    </source>
</evidence>
<keyword evidence="3" id="KW-1185">Reference proteome</keyword>
<sequence>MSPRAARRLQGERQQPDPAEAQQGERVEVLTGSAQAPVQAGGLGAPGVAAEQGADRLSGAHPVAGSHRRDDRLVGGAQAARVRHADHATAGDEPGVVDDPGAGSADGGARCGGKVDTAVASQPGLGRRVEVTRHARRPVERPAPVRPGGPKESGPARSLGGPKESRPSRSPGGPEQNRPAPSPSRSKEDRPAPSPGRSERKQCSQKKTHAGQPAPESSAQQPPITRPVENRGRCGKPPRSEPICYGSAAEPGLGR</sequence>
<feature type="region of interest" description="Disordered" evidence="1">
    <location>
        <begin position="81"/>
        <end position="255"/>
    </location>
</feature>
<feature type="compositionally biased region" description="Basic and acidic residues" evidence="1">
    <location>
        <begin position="127"/>
        <end position="140"/>
    </location>
</feature>
<protein>
    <submittedName>
        <fullName evidence="2">Uncharacterized protein</fullName>
    </submittedName>
</protein>
<evidence type="ECO:0000256" key="1">
    <source>
        <dbReference type="SAM" id="MobiDB-lite"/>
    </source>
</evidence>
<feature type="region of interest" description="Disordered" evidence="1">
    <location>
        <begin position="1"/>
        <end position="26"/>
    </location>
</feature>
<comment type="caution">
    <text evidence="2">The sequence shown here is derived from an EMBL/GenBank/DDBJ whole genome shotgun (WGS) entry which is preliminary data.</text>
</comment>
<accession>A0ABQ5QR35</accession>
<gene>
    <name evidence="2" type="ORF">Pa4123_14670</name>
</gene>